<accession>A0ACB9YNS0</accession>
<name>A0ACB9YNS0_9PEZI</name>
<proteinExistence type="predicted"/>
<gene>
    <name evidence="1" type="ORF">F4820DRAFT_83534</name>
</gene>
<dbReference type="Proteomes" id="UP001497700">
    <property type="component" value="Unassembled WGS sequence"/>
</dbReference>
<evidence type="ECO:0000313" key="1">
    <source>
        <dbReference type="EMBL" id="KAI4861023.1"/>
    </source>
</evidence>
<dbReference type="EMBL" id="MU393565">
    <property type="protein sequence ID" value="KAI4861023.1"/>
    <property type="molecule type" value="Genomic_DNA"/>
</dbReference>
<reference evidence="1 2" key="1">
    <citation type="journal article" date="2022" name="New Phytol.">
        <title>Ecological generalism drives hyperdiversity of secondary metabolite gene clusters in xylarialean endophytes.</title>
        <authorList>
            <person name="Franco M.E.E."/>
            <person name="Wisecaver J.H."/>
            <person name="Arnold A.E."/>
            <person name="Ju Y.M."/>
            <person name="Slot J.C."/>
            <person name="Ahrendt S."/>
            <person name="Moore L.P."/>
            <person name="Eastman K.E."/>
            <person name="Scott K."/>
            <person name="Konkel Z."/>
            <person name="Mondo S.J."/>
            <person name="Kuo A."/>
            <person name="Hayes R.D."/>
            <person name="Haridas S."/>
            <person name="Andreopoulos B."/>
            <person name="Riley R."/>
            <person name="LaButti K."/>
            <person name="Pangilinan J."/>
            <person name="Lipzen A."/>
            <person name="Amirebrahimi M."/>
            <person name="Yan J."/>
            <person name="Adam C."/>
            <person name="Keymanesh K."/>
            <person name="Ng V."/>
            <person name="Louie K."/>
            <person name="Northen T."/>
            <person name="Drula E."/>
            <person name="Henrissat B."/>
            <person name="Hsieh H.M."/>
            <person name="Youens-Clark K."/>
            <person name="Lutzoni F."/>
            <person name="Miadlikowska J."/>
            <person name="Eastwood D.C."/>
            <person name="Hamelin R.C."/>
            <person name="Grigoriev I.V."/>
            <person name="U'Ren J.M."/>
        </authorList>
    </citation>
    <scope>NUCLEOTIDE SEQUENCE [LARGE SCALE GENOMIC DNA]</scope>
    <source>
        <strain evidence="1 2">CBS 119005</strain>
    </source>
</reference>
<evidence type="ECO:0000313" key="2">
    <source>
        <dbReference type="Proteomes" id="UP001497700"/>
    </source>
</evidence>
<protein>
    <submittedName>
        <fullName evidence="1">Uncharacterized protein</fullName>
    </submittedName>
</protein>
<sequence length="338" mass="39519">MTNITANERTGTFTNFNDLPTELRYMIWRFALPDDIPEVCIPWPLEEEPVRWDPERESSRRSRFLEPFLVDTDFPIHMHVCRESRELAMSSTHLRYSPIAGCPVPFRAFRPELDILYVSVCRPPSDINVVPRWGQYPAARHLALDLHSIKDGSFLWILVGNPFLDVRSLTCVLPASNAILDTAARFRPPVRRCRLREVVQPSNGSQSHIIYVDRGYDRRMTGMGRYLEEIRDHMGAEFAEILEVAAIPEEYLRRWNAAESKFEIDFSAKTFEEYRGGRWVPSSDHLVRFDWQSIIFPALREPVDTVRSYRVSEAEQWTPLRDPETFRVNDIQQDEVQF</sequence>
<comment type="caution">
    <text evidence="1">The sequence shown here is derived from an EMBL/GenBank/DDBJ whole genome shotgun (WGS) entry which is preliminary data.</text>
</comment>
<organism evidence="1 2">
    <name type="scientific">Hypoxylon rubiginosum</name>
    <dbReference type="NCBI Taxonomy" id="110542"/>
    <lineage>
        <taxon>Eukaryota</taxon>
        <taxon>Fungi</taxon>
        <taxon>Dikarya</taxon>
        <taxon>Ascomycota</taxon>
        <taxon>Pezizomycotina</taxon>
        <taxon>Sordariomycetes</taxon>
        <taxon>Xylariomycetidae</taxon>
        <taxon>Xylariales</taxon>
        <taxon>Hypoxylaceae</taxon>
        <taxon>Hypoxylon</taxon>
    </lineage>
</organism>
<keyword evidence="2" id="KW-1185">Reference proteome</keyword>